<sequence>MPPTPLVDAGVCLEGGDRSRGIDGSKGRAPSPSPRPSEVLSSPSSSARLGGDRRPAVARPGGEAMQSTEPSAPAGVAFGPVRGDALGTTHRPFRYFSRDGLALAGRDYPPARPTDRPPVVCLPGLTRNGADFEPAARRLTAGAEGSPARQVVTVDFRGRGASQWDADPARYTILQELDDTLLGLDLLGIDRFTAFGTSRGGLVTMIAGLVAPGRVTTAVLNDIGPVIELDGLLLIKQYLGRPLPEHIGWSDLVDARVHVNRPDYPNLDRAGFERLAHRLCRDVDGRPVLDYDPRLADGFAAITAENPPADLWEPFASLAGIPTLVVRGTLSRLLSAETVAAMAARHPRLEVLEVPDEGHPPLFDDDVPGDRSVAALVAFLDRVGA</sequence>
<proteinExistence type="predicted"/>
<dbReference type="InterPro" id="IPR050228">
    <property type="entry name" value="Carboxylesterase_BioH"/>
</dbReference>
<dbReference type="PANTHER" id="PTHR43194:SF2">
    <property type="entry name" value="PEROXISOMAL MEMBRANE PROTEIN LPX1"/>
    <property type="match status" value="1"/>
</dbReference>
<dbReference type="EMBL" id="SJFN01000006">
    <property type="protein sequence ID" value="TBW39758.1"/>
    <property type="molecule type" value="Genomic_DNA"/>
</dbReference>
<evidence type="ECO:0000313" key="4">
    <source>
        <dbReference type="Proteomes" id="UP000292781"/>
    </source>
</evidence>
<keyword evidence="3" id="KW-0378">Hydrolase</keyword>
<feature type="region of interest" description="Disordered" evidence="1">
    <location>
        <begin position="1"/>
        <end position="80"/>
    </location>
</feature>
<dbReference type="InterPro" id="IPR029058">
    <property type="entry name" value="AB_hydrolase_fold"/>
</dbReference>
<feature type="domain" description="AB hydrolase-1" evidence="2">
    <location>
        <begin position="117"/>
        <end position="365"/>
    </location>
</feature>
<feature type="compositionally biased region" description="Basic and acidic residues" evidence="1">
    <location>
        <begin position="15"/>
        <end position="26"/>
    </location>
</feature>
<keyword evidence="4" id="KW-1185">Reference proteome</keyword>
<dbReference type="AlphaFoldDB" id="A0A4Q9VUB4"/>
<name>A0A4Q9VUB4_9HYPH</name>
<dbReference type="GO" id="GO:0016787">
    <property type="term" value="F:hydrolase activity"/>
    <property type="evidence" value="ECO:0007669"/>
    <property type="project" value="UniProtKB-KW"/>
</dbReference>
<evidence type="ECO:0000313" key="3">
    <source>
        <dbReference type="EMBL" id="TBW39758.1"/>
    </source>
</evidence>
<dbReference type="OrthoDB" id="9791366at2"/>
<comment type="caution">
    <text evidence="3">The sequence shown here is derived from an EMBL/GenBank/DDBJ whole genome shotgun (WGS) entry which is preliminary data.</text>
</comment>
<evidence type="ECO:0000259" key="2">
    <source>
        <dbReference type="Pfam" id="PF00561"/>
    </source>
</evidence>
<organism evidence="3 4">
    <name type="scientific">Siculibacillus lacustris</name>
    <dbReference type="NCBI Taxonomy" id="1549641"/>
    <lineage>
        <taxon>Bacteria</taxon>
        <taxon>Pseudomonadati</taxon>
        <taxon>Pseudomonadota</taxon>
        <taxon>Alphaproteobacteria</taxon>
        <taxon>Hyphomicrobiales</taxon>
        <taxon>Ancalomicrobiaceae</taxon>
        <taxon>Siculibacillus</taxon>
    </lineage>
</organism>
<dbReference type="Gene3D" id="3.40.50.1820">
    <property type="entry name" value="alpha/beta hydrolase"/>
    <property type="match status" value="1"/>
</dbReference>
<dbReference type="SUPFAM" id="SSF53474">
    <property type="entry name" value="alpha/beta-Hydrolases"/>
    <property type="match status" value="1"/>
</dbReference>
<dbReference type="InterPro" id="IPR000073">
    <property type="entry name" value="AB_hydrolase_1"/>
</dbReference>
<feature type="compositionally biased region" description="Low complexity" evidence="1">
    <location>
        <begin position="36"/>
        <end position="46"/>
    </location>
</feature>
<dbReference type="Pfam" id="PF00561">
    <property type="entry name" value="Abhydrolase_1"/>
    <property type="match status" value="1"/>
</dbReference>
<gene>
    <name evidence="3" type="ORF">EYW49_05735</name>
</gene>
<dbReference type="Proteomes" id="UP000292781">
    <property type="component" value="Unassembled WGS sequence"/>
</dbReference>
<dbReference type="PANTHER" id="PTHR43194">
    <property type="entry name" value="HYDROLASE ALPHA/BETA FOLD FAMILY"/>
    <property type="match status" value="1"/>
</dbReference>
<evidence type="ECO:0000256" key="1">
    <source>
        <dbReference type="SAM" id="MobiDB-lite"/>
    </source>
</evidence>
<protein>
    <submittedName>
        <fullName evidence="3">Alpha/beta hydrolase</fullName>
    </submittedName>
</protein>
<accession>A0A4Q9VUB4</accession>
<reference evidence="3 4" key="1">
    <citation type="submission" date="2019-02" db="EMBL/GenBank/DDBJ databases">
        <title>Siculibacillus lacustris gen. nov., sp. nov., a new rosette-forming bacterium isolated from a freshwater crater lake (Lake St. Ana, Romania).</title>
        <authorList>
            <person name="Felfoldi T."/>
            <person name="Marton Z."/>
            <person name="Szabo A."/>
            <person name="Mentes A."/>
            <person name="Boka K."/>
            <person name="Marialigeti K."/>
            <person name="Mathe I."/>
            <person name="Koncz M."/>
            <person name="Schumann P."/>
            <person name="Toth E."/>
        </authorList>
    </citation>
    <scope>NUCLEOTIDE SEQUENCE [LARGE SCALE GENOMIC DNA]</scope>
    <source>
        <strain evidence="3 4">SA-279</strain>
    </source>
</reference>